<dbReference type="InterPro" id="IPR016186">
    <property type="entry name" value="C-type_lectin-like/link_sf"/>
</dbReference>
<feature type="domain" description="C-type lectin" evidence="2">
    <location>
        <begin position="286"/>
        <end position="399"/>
    </location>
</feature>
<dbReference type="RefSeq" id="XP_005105951.1">
    <property type="nucleotide sequence ID" value="XM_005105894.2"/>
</dbReference>
<dbReference type="SMART" id="SM00034">
    <property type="entry name" value="CLECT"/>
    <property type="match status" value="1"/>
</dbReference>
<dbReference type="PROSITE" id="PS50041">
    <property type="entry name" value="C_TYPE_LECTIN_2"/>
    <property type="match status" value="1"/>
</dbReference>
<dbReference type="InterPro" id="IPR001304">
    <property type="entry name" value="C-type_lectin-like"/>
</dbReference>
<dbReference type="Proteomes" id="UP000694888">
    <property type="component" value="Unplaced"/>
</dbReference>
<dbReference type="GeneID" id="101860995"/>
<dbReference type="CDD" id="cd00037">
    <property type="entry name" value="CLECT"/>
    <property type="match status" value="1"/>
</dbReference>
<reference evidence="4" key="1">
    <citation type="submission" date="2025-08" db="UniProtKB">
        <authorList>
            <consortium name="RefSeq"/>
        </authorList>
    </citation>
    <scope>IDENTIFICATION</scope>
</reference>
<organism evidence="3 4">
    <name type="scientific">Aplysia californica</name>
    <name type="common">California sea hare</name>
    <dbReference type="NCBI Taxonomy" id="6500"/>
    <lineage>
        <taxon>Eukaryota</taxon>
        <taxon>Metazoa</taxon>
        <taxon>Spiralia</taxon>
        <taxon>Lophotrochozoa</taxon>
        <taxon>Mollusca</taxon>
        <taxon>Gastropoda</taxon>
        <taxon>Heterobranchia</taxon>
        <taxon>Euthyneura</taxon>
        <taxon>Tectipleura</taxon>
        <taxon>Aplysiida</taxon>
        <taxon>Aplysioidea</taxon>
        <taxon>Aplysiidae</taxon>
        <taxon>Aplysia</taxon>
    </lineage>
</organism>
<dbReference type="InterPro" id="IPR016187">
    <property type="entry name" value="CTDL_fold"/>
</dbReference>
<keyword evidence="1" id="KW-0732">Signal</keyword>
<gene>
    <name evidence="4" type="primary">LOC101860995</name>
</gene>
<name>A0ABM0K0M0_APLCA</name>
<evidence type="ECO:0000313" key="3">
    <source>
        <dbReference type="Proteomes" id="UP000694888"/>
    </source>
</evidence>
<protein>
    <submittedName>
        <fullName evidence="4">Uncharacterized protein LOC101860995 isoform X1</fullName>
    </submittedName>
</protein>
<accession>A0ABM0K0M0</accession>
<evidence type="ECO:0000256" key="1">
    <source>
        <dbReference type="SAM" id="SignalP"/>
    </source>
</evidence>
<sequence>MRLVLLLLSFALSSRAELEMKVTPKVIEPDFTTSFTLNCALLENEDAKVVSLSIVRRTNALGNLQTGASERIATLISLTPTTPTLYPGFELLTTIGQITSFETELGSYLKLVWPSPSIDELGLYTCEAVVIGANGQLATLVAQARVTTADPVTDRLLVSLDKLEKSMLDINSTVVELQGRVDNITAEQQLLKEEAAAATTVPSFFEEGTTLDLTTEDPTLSTLNPRDEYLFRLASVVESLGSKMDAFNASIGTLEQKLTKLETEPEIQNATVAEDGPDHIINFFFLGNSTYFLITRENRPYSTYYAQATCEKENLALVEIQNQDELNGIEENIAPLVKDNGLVLVSGRRSAGRTDWFWQGTGDEVTFFNWATTEPAEENGARCLALTKTPSLKMTAVNCGTSVPNTYFLCEDQN</sequence>
<evidence type="ECO:0000259" key="2">
    <source>
        <dbReference type="PROSITE" id="PS50041"/>
    </source>
</evidence>
<dbReference type="SUPFAM" id="SSF56436">
    <property type="entry name" value="C-type lectin-like"/>
    <property type="match status" value="1"/>
</dbReference>
<keyword evidence="3" id="KW-1185">Reference proteome</keyword>
<feature type="signal peptide" evidence="1">
    <location>
        <begin position="1"/>
        <end position="16"/>
    </location>
</feature>
<proteinExistence type="predicted"/>
<feature type="chain" id="PRO_5046174951" evidence="1">
    <location>
        <begin position="17"/>
        <end position="414"/>
    </location>
</feature>
<dbReference type="Gene3D" id="3.10.100.10">
    <property type="entry name" value="Mannose-Binding Protein A, subunit A"/>
    <property type="match status" value="1"/>
</dbReference>
<evidence type="ECO:0000313" key="4">
    <source>
        <dbReference type="RefSeq" id="XP_005105951.1"/>
    </source>
</evidence>